<protein>
    <submittedName>
        <fullName evidence="5">Glycosyltransferase</fullName>
        <ecNumber evidence="5">2.4.-.-</ecNumber>
    </submittedName>
</protein>
<dbReference type="CDD" id="cd00761">
    <property type="entry name" value="Glyco_tranf_GTA_type"/>
    <property type="match status" value="1"/>
</dbReference>
<comment type="similarity">
    <text evidence="1">Belongs to the glycosyltransferase 2 family.</text>
</comment>
<comment type="caution">
    <text evidence="5">The sequence shown here is derived from an EMBL/GenBank/DDBJ whole genome shotgun (WGS) entry which is preliminary data.</text>
</comment>
<dbReference type="PANTHER" id="PTHR43685">
    <property type="entry name" value="GLYCOSYLTRANSFERASE"/>
    <property type="match status" value="1"/>
</dbReference>
<dbReference type="InterPro" id="IPR001173">
    <property type="entry name" value="Glyco_trans_2-like"/>
</dbReference>
<accession>A0A956LVU0</accession>
<dbReference type="GO" id="GO:0016757">
    <property type="term" value="F:glycosyltransferase activity"/>
    <property type="evidence" value="ECO:0007669"/>
    <property type="project" value="UniProtKB-KW"/>
</dbReference>
<dbReference type="EC" id="2.4.-.-" evidence="5"/>
<evidence type="ECO:0000313" key="5">
    <source>
        <dbReference type="EMBL" id="MCA9726549.1"/>
    </source>
</evidence>
<evidence type="ECO:0000259" key="4">
    <source>
        <dbReference type="Pfam" id="PF00535"/>
    </source>
</evidence>
<evidence type="ECO:0000256" key="1">
    <source>
        <dbReference type="ARBA" id="ARBA00006739"/>
    </source>
</evidence>
<dbReference type="InterPro" id="IPR029044">
    <property type="entry name" value="Nucleotide-diphossugar_trans"/>
</dbReference>
<evidence type="ECO:0000313" key="6">
    <source>
        <dbReference type="Proteomes" id="UP000697710"/>
    </source>
</evidence>
<keyword evidence="2 5" id="KW-0328">Glycosyltransferase</keyword>
<gene>
    <name evidence="5" type="ORF">KC729_02635</name>
</gene>
<dbReference type="AlphaFoldDB" id="A0A956LVU0"/>
<dbReference type="SUPFAM" id="SSF51735">
    <property type="entry name" value="NAD(P)-binding Rossmann-fold domains"/>
    <property type="match status" value="1"/>
</dbReference>
<name>A0A956LVU0_UNCEI</name>
<evidence type="ECO:0000256" key="3">
    <source>
        <dbReference type="ARBA" id="ARBA00022679"/>
    </source>
</evidence>
<feature type="domain" description="Glycosyltransferase 2-like" evidence="4">
    <location>
        <begin position="6"/>
        <end position="172"/>
    </location>
</feature>
<sequence>MTEIVVLLPVRNAEATIAAALISLQRQTWSDFRCVVVDDGSTDETRTVIADTVGRDPRFELRIQEHRGIAQSLCAAAESGAEPLLARQDADDRSEPERLARQHRFLDDHPDIDLVATEVWNVSEHQPTDGWKRYQHWMEESREPRAIANALWIESPFAHPTVMMRRSAYRRVGGYRDRGWPEDYDLWLRMNRARISMAKLADRLYQWTDRKERASRTLPEYRTDRFLACRAHHVARHLDRRSTIVWGAGRDGRRAARRLLEEGVEIEAFLDIDPRKIGRRVRNRPVWSVEEWLRRADRREPHREDPERCTRAALPTLTREHPIVLCAVGTQGARELIRAELEGLGWEEGEDFLCIA</sequence>
<dbReference type="Pfam" id="PF00535">
    <property type="entry name" value="Glycos_transf_2"/>
    <property type="match status" value="1"/>
</dbReference>
<proteinExistence type="inferred from homology"/>
<dbReference type="Gene3D" id="3.40.50.720">
    <property type="entry name" value="NAD(P)-binding Rossmann-like Domain"/>
    <property type="match status" value="1"/>
</dbReference>
<evidence type="ECO:0000256" key="2">
    <source>
        <dbReference type="ARBA" id="ARBA00022676"/>
    </source>
</evidence>
<organism evidence="5 6">
    <name type="scientific">Eiseniibacteriota bacterium</name>
    <dbReference type="NCBI Taxonomy" id="2212470"/>
    <lineage>
        <taxon>Bacteria</taxon>
        <taxon>Candidatus Eiseniibacteriota</taxon>
    </lineage>
</organism>
<dbReference type="SUPFAM" id="SSF53448">
    <property type="entry name" value="Nucleotide-diphospho-sugar transferases"/>
    <property type="match status" value="1"/>
</dbReference>
<dbReference type="PANTHER" id="PTHR43685:SF5">
    <property type="entry name" value="GLYCOSYLTRANSFERASE EPSE-RELATED"/>
    <property type="match status" value="1"/>
</dbReference>
<reference evidence="5" key="1">
    <citation type="submission" date="2020-04" db="EMBL/GenBank/DDBJ databases">
        <authorList>
            <person name="Zhang T."/>
        </authorList>
    </citation>
    <scope>NUCLEOTIDE SEQUENCE</scope>
    <source>
        <strain evidence="5">HKST-UBA01</strain>
    </source>
</reference>
<keyword evidence="3 5" id="KW-0808">Transferase</keyword>
<dbReference type="Proteomes" id="UP000697710">
    <property type="component" value="Unassembled WGS sequence"/>
</dbReference>
<dbReference type="InterPro" id="IPR036291">
    <property type="entry name" value="NAD(P)-bd_dom_sf"/>
</dbReference>
<dbReference type="EMBL" id="JAGQHR010000042">
    <property type="protein sequence ID" value="MCA9726549.1"/>
    <property type="molecule type" value="Genomic_DNA"/>
</dbReference>
<dbReference type="Gene3D" id="3.90.550.10">
    <property type="entry name" value="Spore Coat Polysaccharide Biosynthesis Protein SpsA, Chain A"/>
    <property type="match status" value="1"/>
</dbReference>
<dbReference type="InterPro" id="IPR050834">
    <property type="entry name" value="Glycosyltransf_2"/>
</dbReference>
<reference evidence="5" key="2">
    <citation type="journal article" date="2021" name="Microbiome">
        <title>Successional dynamics and alternative stable states in a saline activated sludge microbial community over 9 years.</title>
        <authorList>
            <person name="Wang Y."/>
            <person name="Ye J."/>
            <person name="Ju F."/>
            <person name="Liu L."/>
            <person name="Boyd J.A."/>
            <person name="Deng Y."/>
            <person name="Parks D.H."/>
            <person name="Jiang X."/>
            <person name="Yin X."/>
            <person name="Woodcroft B.J."/>
            <person name="Tyson G.W."/>
            <person name="Hugenholtz P."/>
            <person name="Polz M.F."/>
            <person name="Zhang T."/>
        </authorList>
    </citation>
    <scope>NUCLEOTIDE SEQUENCE</scope>
    <source>
        <strain evidence="5">HKST-UBA01</strain>
    </source>
</reference>